<accession>A0A834IX51</accession>
<feature type="compositionally biased region" description="Basic and acidic residues" evidence="4">
    <location>
        <begin position="302"/>
        <end position="317"/>
    </location>
</feature>
<sequence>MSEHELRVQRSLQKLTIPDWYKQSQVPGQGFLLKKNNSRETRWTGTASKTTSLSSLGSGTQSPVVLSPTPCNQPFVRWSTSKLNSTASSPCQSTRSSFNQGRQPNGSISPSSVRSSFSYRQPYMGWRSQERLNRPRTPAERLASSLLAQQVQNSTQESPEIQTSIKEVTSAIVHYVSGMKPSSDHLDNVSQRSSSVSPRGSQKLCWLESSFVGTKPLDSPETPVTCSESPVPPHGGLRLDLQNHSSNDLATLSGGDSKVRPSPSSTTLEDVLDSLLGLPSSGRAPSPCLQETVSASTSPQRRLSDSADGAYRRRSEGSEPASVRLDAALPTPALLRCRYSRCGKTTLATSKEAENFKNCHNCSYTYCSRACRRSHWERHRKTCLFSRMGTLCRQVIASTKEKKDVLKELSVVAKRGYISHGLGAVKCFYPNPEAAERFLSEGLCSLGELTFVRWQDLLPSEMGPQLYEELVNMCKNYNPETKFVLYVSICVVSETPASGAVKWERQLVSRCAKIRLSKDLNFAGPEREVQDTPETLILTCAPIRLPTKETTMRARVIAVDNLQGQLRARGVSLKRQYPEIYKQLDIYCEDISVKVEAQTIYPRNASTNKSFMCIIMLESDSETLRHVEKAGVKVKTIDVLLSSETTAL</sequence>
<dbReference type="PANTHER" id="PTHR21517:SF3">
    <property type="entry name" value="APICAL JUNCTION COMPONENT 1 HOMOLOG"/>
    <property type="match status" value="1"/>
</dbReference>
<evidence type="ECO:0000313" key="8">
    <source>
        <dbReference type="Proteomes" id="UP000625711"/>
    </source>
</evidence>
<evidence type="ECO:0000256" key="1">
    <source>
        <dbReference type="ARBA" id="ARBA00022723"/>
    </source>
</evidence>
<dbReference type="GO" id="GO:0043296">
    <property type="term" value="C:apical junction complex"/>
    <property type="evidence" value="ECO:0007669"/>
    <property type="project" value="TreeGrafter"/>
</dbReference>
<name>A0A834IX51_RHYFE</name>
<feature type="domain" description="Apical junction molecule ajm1 alpha/beta" evidence="6">
    <location>
        <begin position="384"/>
        <end position="497"/>
    </location>
</feature>
<evidence type="ECO:0000256" key="2">
    <source>
        <dbReference type="ARBA" id="ARBA00022771"/>
    </source>
</evidence>
<reference evidence="7" key="1">
    <citation type="submission" date="2020-08" db="EMBL/GenBank/DDBJ databases">
        <title>Genome sequencing and assembly of the red palm weevil Rhynchophorus ferrugineus.</title>
        <authorList>
            <person name="Dias G.B."/>
            <person name="Bergman C.M."/>
            <person name="Manee M."/>
        </authorList>
    </citation>
    <scope>NUCLEOTIDE SEQUENCE</scope>
    <source>
        <strain evidence="7">AA-2017</strain>
        <tissue evidence="7">Whole larva</tissue>
    </source>
</reference>
<feature type="region of interest" description="Disordered" evidence="4">
    <location>
        <begin position="35"/>
        <end position="65"/>
    </location>
</feature>
<comment type="caution">
    <text evidence="7">The sequence shown here is derived from an EMBL/GenBank/DDBJ whole genome shotgun (WGS) entry which is preliminary data.</text>
</comment>
<proteinExistence type="predicted"/>
<gene>
    <name evidence="7" type="ORF">GWI33_004324</name>
</gene>
<feature type="region of interest" description="Disordered" evidence="4">
    <location>
        <begin position="216"/>
        <end position="267"/>
    </location>
</feature>
<dbReference type="EMBL" id="JAACXV010000022">
    <property type="protein sequence ID" value="KAF7286698.1"/>
    <property type="molecule type" value="Genomic_DNA"/>
</dbReference>
<evidence type="ECO:0000313" key="7">
    <source>
        <dbReference type="EMBL" id="KAF7286698.1"/>
    </source>
</evidence>
<dbReference type="SUPFAM" id="SSF144232">
    <property type="entry name" value="HIT/MYND zinc finger-like"/>
    <property type="match status" value="1"/>
</dbReference>
<protein>
    <recommendedName>
        <fullName evidence="9">MYND-type domain-containing protein</fullName>
    </recommendedName>
</protein>
<evidence type="ECO:0000256" key="3">
    <source>
        <dbReference type="ARBA" id="ARBA00022833"/>
    </source>
</evidence>
<dbReference type="Pfam" id="PF26649">
    <property type="entry name" value="Ajm-1"/>
    <property type="match status" value="1"/>
</dbReference>
<keyword evidence="2" id="KW-0863">Zinc-finger</keyword>
<dbReference type="Pfam" id="PF01753">
    <property type="entry name" value="zf-MYND"/>
    <property type="match status" value="1"/>
</dbReference>
<dbReference type="Gene3D" id="6.10.140.2220">
    <property type="match status" value="1"/>
</dbReference>
<dbReference type="PANTHER" id="PTHR21517">
    <property type="entry name" value="APICAL JUNCTION COMPONENT 1 HOMOLOG"/>
    <property type="match status" value="1"/>
</dbReference>
<dbReference type="InterPro" id="IPR058586">
    <property type="entry name" value="Ajm-1"/>
</dbReference>
<feature type="compositionally biased region" description="Polar residues" evidence="4">
    <location>
        <begin position="289"/>
        <end position="301"/>
    </location>
</feature>
<dbReference type="AlphaFoldDB" id="A0A834IX51"/>
<dbReference type="InterPro" id="IPR002893">
    <property type="entry name" value="Znf_MYND"/>
</dbReference>
<dbReference type="InterPro" id="IPR038825">
    <property type="entry name" value="Apical_junction"/>
</dbReference>
<feature type="region of interest" description="Disordered" evidence="4">
    <location>
        <begin position="83"/>
        <end position="115"/>
    </location>
</feature>
<feature type="region of interest" description="Disordered" evidence="4">
    <location>
        <begin position="179"/>
        <end position="198"/>
    </location>
</feature>
<evidence type="ECO:0008006" key="9">
    <source>
        <dbReference type="Google" id="ProtNLM"/>
    </source>
</evidence>
<feature type="region of interest" description="Disordered" evidence="4">
    <location>
        <begin position="281"/>
        <end position="322"/>
    </location>
</feature>
<dbReference type="Proteomes" id="UP000625711">
    <property type="component" value="Unassembled WGS sequence"/>
</dbReference>
<organism evidence="7 8">
    <name type="scientific">Rhynchophorus ferrugineus</name>
    <name type="common">Red palm weevil</name>
    <name type="synonym">Curculio ferrugineus</name>
    <dbReference type="NCBI Taxonomy" id="354439"/>
    <lineage>
        <taxon>Eukaryota</taxon>
        <taxon>Metazoa</taxon>
        <taxon>Ecdysozoa</taxon>
        <taxon>Arthropoda</taxon>
        <taxon>Hexapoda</taxon>
        <taxon>Insecta</taxon>
        <taxon>Pterygota</taxon>
        <taxon>Neoptera</taxon>
        <taxon>Endopterygota</taxon>
        <taxon>Coleoptera</taxon>
        <taxon>Polyphaga</taxon>
        <taxon>Cucujiformia</taxon>
        <taxon>Curculionidae</taxon>
        <taxon>Dryophthorinae</taxon>
        <taxon>Rhynchophorus</taxon>
    </lineage>
</organism>
<dbReference type="GO" id="GO:0005886">
    <property type="term" value="C:plasma membrane"/>
    <property type="evidence" value="ECO:0007669"/>
    <property type="project" value="TreeGrafter"/>
</dbReference>
<feature type="compositionally biased region" description="Low complexity" evidence="4">
    <location>
        <begin position="44"/>
        <end position="60"/>
    </location>
</feature>
<dbReference type="GO" id="GO:0008270">
    <property type="term" value="F:zinc ion binding"/>
    <property type="evidence" value="ECO:0007669"/>
    <property type="project" value="UniProtKB-KW"/>
</dbReference>
<dbReference type="OrthoDB" id="6431454at2759"/>
<keyword evidence="3" id="KW-0862">Zinc</keyword>
<feature type="compositionally biased region" description="Polar residues" evidence="4">
    <location>
        <begin position="83"/>
        <end position="106"/>
    </location>
</feature>
<evidence type="ECO:0000256" key="4">
    <source>
        <dbReference type="SAM" id="MobiDB-lite"/>
    </source>
</evidence>
<feature type="compositionally biased region" description="Low complexity" evidence="4">
    <location>
        <begin position="189"/>
        <end position="198"/>
    </location>
</feature>
<keyword evidence="8" id="KW-1185">Reference proteome</keyword>
<evidence type="ECO:0000259" key="5">
    <source>
        <dbReference type="Pfam" id="PF01753"/>
    </source>
</evidence>
<feature type="domain" description="MYND-type" evidence="5">
    <location>
        <begin position="341"/>
        <end position="383"/>
    </location>
</feature>
<dbReference type="GO" id="GO:0045216">
    <property type="term" value="P:cell-cell junction organization"/>
    <property type="evidence" value="ECO:0007669"/>
    <property type="project" value="InterPro"/>
</dbReference>
<evidence type="ECO:0000259" key="6">
    <source>
        <dbReference type="Pfam" id="PF26649"/>
    </source>
</evidence>
<keyword evidence="1" id="KW-0479">Metal-binding</keyword>